<evidence type="ECO:0000313" key="1">
    <source>
        <dbReference type="EMBL" id="MCD9646783.1"/>
    </source>
</evidence>
<organism evidence="1 2">
    <name type="scientific">Datura stramonium</name>
    <name type="common">Jimsonweed</name>
    <name type="synonym">Common thornapple</name>
    <dbReference type="NCBI Taxonomy" id="4076"/>
    <lineage>
        <taxon>Eukaryota</taxon>
        <taxon>Viridiplantae</taxon>
        <taxon>Streptophyta</taxon>
        <taxon>Embryophyta</taxon>
        <taxon>Tracheophyta</taxon>
        <taxon>Spermatophyta</taxon>
        <taxon>Magnoliopsida</taxon>
        <taxon>eudicotyledons</taxon>
        <taxon>Gunneridae</taxon>
        <taxon>Pentapetalae</taxon>
        <taxon>asterids</taxon>
        <taxon>lamiids</taxon>
        <taxon>Solanales</taxon>
        <taxon>Solanaceae</taxon>
        <taxon>Solanoideae</taxon>
        <taxon>Datureae</taxon>
        <taxon>Datura</taxon>
    </lineage>
</organism>
<dbReference type="Proteomes" id="UP000823775">
    <property type="component" value="Unassembled WGS sequence"/>
</dbReference>
<reference evidence="1 2" key="1">
    <citation type="journal article" date="2021" name="BMC Genomics">
        <title>Datura genome reveals duplications of psychoactive alkaloid biosynthetic genes and high mutation rate following tissue culture.</title>
        <authorList>
            <person name="Rajewski A."/>
            <person name="Carter-House D."/>
            <person name="Stajich J."/>
            <person name="Litt A."/>
        </authorList>
    </citation>
    <scope>NUCLEOTIDE SEQUENCE [LARGE SCALE GENOMIC DNA]</scope>
    <source>
        <strain evidence="1">AR-01</strain>
    </source>
</reference>
<protein>
    <submittedName>
        <fullName evidence="1">Uncharacterized protein</fullName>
    </submittedName>
</protein>
<keyword evidence="2" id="KW-1185">Reference proteome</keyword>
<evidence type="ECO:0000313" key="2">
    <source>
        <dbReference type="Proteomes" id="UP000823775"/>
    </source>
</evidence>
<accession>A0ABS8VHJ8</accession>
<proteinExistence type="predicted"/>
<dbReference type="EMBL" id="JACEIK010004914">
    <property type="protein sequence ID" value="MCD9646783.1"/>
    <property type="molecule type" value="Genomic_DNA"/>
</dbReference>
<comment type="caution">
    <text evidence="1">The sequence shown here is derived from an EMBL/GenBank/DDBJ whole genome shotgun (WGS) entry which is preliminary data.</text>
</comment>
<gene>
    <name evidence="1" type="ORF">HAX54_036940</name>
</gene>
<name>A0ABS8VHJ8_DATST</name>
<sequence length="107" mass="11764">MNLVVVRVGVIASKGKEVVIAQPRLKRLHIGPKGASSSAVEAGSSRRFGAKAVEPHGLTWFNSQKEAMYAPKNWIDNDRFVLVLKLPTIRDKLRELGVGYIIVEPGE</sequence>